<reference evidence="1" key="1">
    <citation type="journal article" date="2014" name="Int. J. Syst. Evol. Microbiol.">
        <title>Complete genome sequence of Corynebacterium casei LMG S-19264T (=DSM 44701T), isolated from a smear-ripened cheese.</title>
        <authorList>
            <consortium name="US DOE Joint Genome Institute (JGI-PGF)"/>
            <person name="Walter F."/>
            <person name="Albersmeier A."/>
            <person name="Kalinowski J."/>
            <person name="Ruckert C."/>
        </authorList>
    </citation>
    <scope>NUCLEOTIDE SEQUENCE</scope>
    <source>
        <strain evidence="1">JCM 13064</strain>
    </source>
</reference>
<evidence type="ECO:0000313" key="2">
    <source>
        <dbReference type="Proteomes" id="UP000645217"/>
    </source>
</evidence>
<sequence length="112" mass="12022">MWVHSVPAIPAWLTFKGSVPLAVSGAGRCPPSDRPVSPRPVRAPRTALLADRALPLPPGQATPARERHHSGDILSYRGLTICLPWFMPRATAIGNCHRKLTPANTLLPNGHG</sequence>
<name>A0A917VQR9_9ACTN</name>
<dbReference type="AlphaFoldDB" id="A0A917VQR9"/>
<comment type="caution">
    <text evidence="1">The sequence shown here is derived from an EMBL/GenBank/DDBJ whole genome shotgun (WGS) entry which is preliminary data.</text>
</comment>
<accession>A0A917VQR9</accession>
<proteinExistence type="predicted"/>
<protein>
    <submittedName>
        <fullName evidence="1">Uncharacterized protein</fullName>
    </submittedName>
</protein>
<gene>
    <name evidence="1" type="ORF">GCM10007964_53790</name>
</gene>
<reference evidence="1" key="2">
    <citation type="submission" date="2020-09" db="EMBL/GenBank/DDBJ databases">
        <authorList>
            <person name="Sun Q."/>
            <person name="Ohkuma M."/>
        </authorList>
    </citation>
    <scope>NUCLEOTIDE SEQUENCE</scope>
    <source>
        <strain evidence="1">JCM 13064</strain>
    </source>
</reference>
<dbReference type="Proteomes" id="UP000645217">
    <property type="component" value="Unassembled WGS sequence"/>
</dbReference>
<organism evidence="1 2">
    <name type="scientific">Sphaerisporangium melleum</name>
    <dbReference type="NCBI Taxonomy" id="321316"/>
    <lineage>
        <taxon>Bacteria</taxon>
        <taxon>Bacillati</taxon>
        <taxon>Actinomycetota</taxon>
        <taxon>Actinomycetes</taxon>
        <taxon>Streptosporangiales</taxon>
        <taxon>Streptosporangiaceae</taxon>
        <taxon>Sphaerisporangium</taxon>
    </lineage>
</organism>
<evidence type="ECO:0000313" key="1">
    <source>
        <dbReference type="EMBL" id="GGL04839.1"/>
    </source>
</evidence>
<dbReference type="EMBL" id="BMNT01000033">
    <property type="protein sequence ID" value="GGL04839.1"/>
    <property type="molecule type" value="Genomic_DNA"/>
</dbReference>
<keyword evidence="2" id="KW-1185">Reference proteome</keyword>